<accession>A0AAN9A022</accession>
<evidence type="ECO:0000256" key="11">
    <source>
        <dbReference type="ARBA" id="ARBA00023136"/>
    </source>
</evidence>
<dbReference type="GO" id="GO:0016263">
    <property type="term" value="F:glycoprotein-N-acetylgalactosamine 3-beta-galactosyltransferase activity"/>
    <property type="evidence" value="ECO:0007669"/>
    <property type="project" value="UniProtKB-EC"/>
</dbReference>
<dbReference type="GO" id="GO:0016020">
    <property type="term" value="C:membrane"/>
    <property type="evidence" value="ECO:0007669"/>
    <property type="project" value="UniProtKB-SubCell"/>
</dbReference>
<evidence type="ECO:0000256" key="5">
    <source>
        <dbReference type="ARBA" id="ARBA00022676"/>
    </source>
</evidence>
<keyword evidence="10" id="KW-1133">Transmembrane helix</keyword>
<evidence type="ECO:0000256" key="9">
    <source>
        <dbReference type="ARBA" id="ARBA00022968"/>
    </source>
</evidence>
<keyword evidence="7" id="KW-0812">Transmembrane</keyword>
<evidence type="ECO:0000313" key="14">
    <source>
        <dbReference type="Proteomes" id="UP001381693"/>
    </source>
</evidence>
<evidence type="ECO:0000256" key="7">
    <source>
        <dbReference type="ARBA" id="ARBA00022692"/>
    </source>
</evidence>
<dbReference type="InterPro" id="IPR026050">
    <property type="entry name" value="C1GALT1/C1GALT1_chp1"/>
</dbReference>
<evidence type="ECO:0000259" key="12">
    <source>
        <dbReference type="Pfam" id="PF02434"/>
    </source>
</evidence>
<comment type="subcellular location">
    <subcellularLocation>
        <location evidence="1">Membrane</location>
        <topology evidence="1">Single-pass type II membrane protein</topology>
    </subcellularLocation>
</comment>
<feature type="domain" description="Fringe-like glycosyltransferase" evidence="12">
    <location>
        <begin position="29"/>
        <end position="134"/>
    </location>
</feature>
<dbReference type="Proteomes" id="UP001381693">
    <property type="component" value="Unassembled WGS sequence"/>
</dbReference>
<dbReference type="GO" id="GO:0000166">
    <property type="term" value="F:nucleotide binding"/>
    <property type="evidence" value="ECO:0007669"/>
    <property type="project" value="UniProtKB-KW"/>
</dbReference>
<sequence>LELGAVNLNVSEGFDYIWGKSRKALKYCYDHHLSDYDWFLKADTDTYVIVENLRYLLTLYDPEIPLALGMRAHRLGQGKDYLQGGAGYVISREGVKRFVEKAFPRPEICREYDWGQDEDMEMGRCLTNVGVVLGDSRDEFGRNRFFQHTPEDYITGKHIHWYPKILKYPDKKGLEALSDTSITFHTLKNESTLYAFEFFIYKLQVFGLNRAFSGSPKPSLPPDLTAVPDQ</sequence>
<dbReference type="AlphaFoldDB" id="A0AAN9A022"/>
<proteinExistence type="inferred from homology"/>
<dbReference type="Pfam" id="PF02434">
    <property type="entry name" value="Fringe"/>
    <property type="match status" value="1"/>
</dbReference>
<keyword evidence="11" id="KW-0472">Membrane</keyword>
<dbReference type="PANTHER" id="PTHR23033">
    <property type="entry name" value="BETA1,3-GALACTOSYLTRANSFERASE"/>
    <property type="match status" value="1"/>
</dbReference>
<evidence type="ECO:0000256" key="10">
    <source>
        <dbReference type="ARBA" id="ARBA00022989"/>
    </source>
</evidence>
<comment type="pathway">
    <text evidence="2">Protein modification; protein glycosylation.</text>
</comment>
<evidence type="ECO:0000256" key="8">
    <source>
        <dbReference type="ARBA" id="ARBA00022741"/>
    </source>
</evidence>
<keyword evidence="14" id="KW-1185">Reference proteome</keyword>
<feature type="non-terminal residue" evidence="13">
    <location>
        <position position="230"/>
    </location>
</feature>
<keyword evidence="6 13" id="KW-0808">Transferase</keyword>
<dbReference type="Gene3D" id="3.90.550.50">
    <property type="match status" value="1"/>
</dbReference>
<evidence type="ECO:0000256" key="3">
    <source>
        <dbReference type="ARBA" id="ARBA00006462"/>
    </source>
</evidence>
<evidence type="ECO:0000313" key="13">
    <source>
        <dbReference type="EMBL" id="KAK7069549.1"/>
    </source>
</evidence>
<evidence type="ECO:0000256" key="1">
    <source>
        <dbReference type="ARBA" id="ARBA00004606"/>
    </source>
</evidence>
<organism evidence="13 14">
    <name type="scientific">Halocaridina rubra</name>
    <name type="common">Hawaiian red shrimp</name>
    <dbReference type="NCBI Taxonomy" id="373956"/>
    <lineage>
        <taxon>Eukaryota</taxon>
        <taxon>Metazoa</taxon>
        <taxon>Ecdysozoa</taxon>
        <taxon>Arthropoda</taxon>
        <taxon>Crustacea</taxon>
        <taxon>Multicrustacea</taxon>
        <taxon>Malacostraca</taxon>
        <taxon>Eumalacostraca</taxon>
        <taxon>Eucarida</taxon>
        <taxon>Decapoda</taxon>
        <taxon>Pleocyemata</taxon>
        <taxon>Caridea</taxon>
        <taxon>Atyoidea</taxon>
        <taxon>Atyidae</taxon>
        <taxon>Halocaridina</taxon>
    </lineage>
</organism>
<protein>
    <recommendedName>
        <fullName evidence="4">N-acetylgalactosaminide beta-1,3-galactosyltransferase</fullName>
        <ecNumber evidence="4">2.4.1.122</ecNumber>
    </recommendedName>
</protein>
<evidence type="ECO:0000256" key="4">
    <source>
        <dbReference type="ARBA" id="ARBA00012557"/>
    </source>
</evidence>
<dbReference type="EMBL" id="JAXCGZ010016154">
    <property type="protein sequence ID" value="KAK7069549.1"/>
    <property type="molecule type" value="Genomic_DNA"/>
</dbReference>
<comment type="similarity">
    <text evidence="3">Belongs to the glycosyltransferase 31 family. Beta3-Gal-T subfamily.</text>
</comment>
<gene>
    <name evidence="13" type="primary">C1GALT1_1</name>
    <name evidence="13" type="ORF">SK128_010716</name>
</gene>
<keyword evidence="5 13" id="KW-0328">Glycosyltransferase</keyword>
<dbReference type="PANTHER" id="PTHR23033:SF14">
    <property type="entry name" value="GLYCOPROTEIN-N-ACETYLGALACTOSAMINE 3-BETA-GALACTOSYLTRANSFERASE 1-RELATED"/>
    <property type="match status" value="1"/>
</dbReference>
<keyword evidence="9" id="KW-0735">Signal-anchor</keyword>
<evidence type="ECO:0000256" key="2">
    <source>
        <dbReference type="ARBA" id="ARBA00004922"/>
    </source>
</evidence>
<evidence type="ECO:0000256" key="6">
    <source>
        <dbReference type="ARBA" id="ARBA00022679"/>
    </source>
</evidence>
<dbReference type="InterPro" id="IPR003378">
    <property type="entry name" value="Fringe-like_glycosylTrfase"/>
</dbReference>
<feature type="non-terminal residue" evidence="13">
    <location>
        <position position="1"/>
    </location>
</feature>
<keyword evidence="8" id="KW-0547">Nucleotide-binding</keyword>
<name>A0AAN9A022_HALRR</name>
<dbReference type="EC" id="2.4.1.122" evidence="4"/>
<comment type="caution">
    <text evidence="13">The sequence shown here is derived from an EMBL/GenBank/DDBJ whole genome shotgun (WGS) entry which is preliminary data.</text>
</comment>
<reference evidence="13 14" key="1">
    <citation type="submission" date="2023-11" db="EMBL/GenBank/DDBJ databases">
        <title>Halocaridina rubra genome assembly.</title>
        <authorList>
            <person name="Smith C."/>
        </authorList>
    </citation>
    <scope>NUCLEOTIDE SEQUENCE [LARGE SCALE GENOMIC DNA]</scope>
    <source>
        <strain evidence="13">EP-1</strain>
        <tissue evidence="13">Whole</tissue>
    </source>
</reference>